<evidence type="ECO:0000256" key="1">
    <source>
        <dbReference type="ARBA" id="ARBA00004141"/>
    </source>
</evidence>
<dbReference type="PANTHER" id="PTHR32322">
    <property type="entry name" value="INNER MEMBRANE TRANSPORTER"/>
    <property type="match status" value="1"/>
</dbReference>
<feature type="domain" description="EamA" evidence="6">
    <location>
        <begin position="99"/>
        <end position="233"/>
    </location>
</feature>
<feature type="domain" description="EamA" evidence="6">
    <location>
        <begin position="2"/>
        <end position="87"/>
    </location>
</feature>
<feature type="transmembrane region" description="Helical" evidence="5">
    <location>
        <begin position="159"/>
        <end position="180"/>
    </location>
</feature>
<evidence type="ECO:0000256" key="5">
    <source>
        <dbReference type="SAM" id="Phobius"/>
    </source>
</evidence>
<proteinExistence type="predicted"/>
<dbReference type="AlphaFoldDB" id="A0A6J7UAQ9"/>
<organism evidence="7">
    <name type="scientific">freshwater metagenome</name>
    <dbReference type="NCBI Taxonomy" id="449393"/>
    <lineage>
        <taxon>unclassified sequences</taxon>
        <taxon>metagenomes</taxon>
        <taxon>ecological metagenomes</taxon>
    </lineage>
</organism>
<keyword evidence="3 5" id="KW-1133">Transmembrane helix</keyword>
<sequence length="247" mass="26700">MIKKIKIPRDRKLWMHVFALALMTNVIPGTLIALAQTNVTSVLAGIINSTTPLTTLLAIMLFFRHEKIKSHQVLGLFIGFMGVATVFGIWRGLGDNAPWAIGALVIAVTFYGITYPYTTKFVFPRKARPEVLAALQVTFGGIILLPFFIMGGIKKFEFMPISIISVIALGAITSGLAPIWHFRLLSIIGSSITSSVAYMTPIVAVTVGVVLLGEPITWNEPVGGAIVLAGTAISQGRHLRDSLEIVD</sequence>
<feature type="transmembrane region" description="Helical" evidence="5">
    <location>
        <begin position="99"/>
        <end position="119"/>
    </location>
</feature>
<keyword evidence="2 5" id="KW-0812">Transmembrane</keyword>
<feature type="transmembrane region" description="Helical" evidence="5">
    <location>
        <begin position="74"/>
        <end position="93"/>
    </location>
</feature>
<dbReference type="GO" id="GO:0016020">
    <property type="term" value="C:membrane"/>
    <property type="evidence" value="ECO:0007669"/>
    <property type="project" value="UniProtKB-SubCell"/>
</dbReference>
<reference evidence="7" key="1">
    <citation type="submission" date="2020-05" db="EMBL/GenBank/DDBJ databases">
        <authorList>
            <person name="Chiriac C."/>
            <person name="Salcher M."/>
            <person name="Ghai R."/>
            <person name="Kavagutti S V."/>
        </authorList>
    </citation>
    <scope>NUCLEOTIDE SEQUENCE</scope>
</reference>
<protein>
    <submittedName>
        <fullName evidence="7">Unannotated protein</fullName>
    </submittedName>
</protein>
<dbReference type="InterPro" id="IPR050638">
    <property type="entry name" value="AA-Vitamin_Transporters"/>
</dbReference>
<dbReference type="SUPFAM" id="SSF103481">
    <property type="entry name" value="Multidrug resistance efflux transporter EmrE"/>
    <property type="match status" value="2"/>
</dbReference>
<feature type="transmembrane region" description="Helical" evidence="5">
    <location>
        <begin position="12"/>
        <end position="35"/>
    </location>
</feature>
<evidence type="ECO:0000313" key="7">
    <source>
        <dbReference type="EMBL" id="CAB5062975.1"/>
    </source>
</evidence>
<dbReference type="Pfam" id="PF00892">
    <property type="entry name" value="EamA"/>
    <property type="match status" value="2"/>
</dbReference>
<keyword evidence="4 5" id="KW-0472">Membrane</keyword>
<feature type="transmembrane region" description="Helical" evidence="5">
    <location>
        <begin position="131"/>
        <end position="153"/>
    </location>
</feature>
<feature type="transmembrane region" description="Helical" evidence="5">
    <location>
        <begin position="41"/>
        <end position="62"/>
    </location>
</feature>
<evidence type="ECO:0000259" key="6">
    <source>
        <dbReference type="Pfam" id="PF00892"/>
    </source>
</evidence>
<feature type="transmembrane region" description="Helical" evidence="5">
    <location>
        <begin position="192"/>
        <end position="212"/>
    </location>
</feature>
<dbReference type="InterPro" id="IPR000620">
    <property type="entry name" value="EamA_dom"/>
</dbReference>
<dbReference type="EMBL" id="CAFBQS010000074">
    <property type="protein sequence ID" value="CAB5062975.1"/>
    <property type="molecule type" value="Genomic_DNA"/>
</dbReference>
<dbReference type="InterPro" id="IPR037185">
    <property type="entry name" value="EmrE-like"/>
</dbReference>
<comment type="subcellular location">
    <subcellularLocation>
        <location evidence="1">Membrane</location>
        <topology evidence="1">Multi-pass membrane protein</topology>
    </subcellularLocation>
</comment>
<evidence type="ECO:0000256" key="2">
    <source>
        <dbReference type="ARBA" id="ARBA00022692"/>
    </source>
</evidence>
<evidence type="ECO:0000256" key="3">
    <source>
        <dbReference type="ARBA" id="ARBA00022989"/>
    </source>
</evidence>
<evidence type="ECO:0000256" key="4">
    <source>
        <dbReference type="ARBA" id="ARBA00023136"/>
    </source>
</evidence>
<accession>A0A6J7UAQ9</accession>
<name>A0A6J7UAQ9_9ZZZZ</name>
<dbReference type="PANTHER" id="PTHR32322:SF2">
    <property type="entry name" value="EAMA DOMAIN-CONTAINING PROTEIN"/>
    <property type="match status" value="1"/>
</dbReference>
<gene>
    <name evidence="7" type="ORF">UFOPK4366_00499</name>
</gene>